<evidence type="ECO:0000256" key="1">
    <source>
        <dbReference type="ARBA" id="ARBA00022723"/>
    </source>
</evidence>
<reference evidence="6 7" key="1">
    <citation type="submission" date="2013-05" db="EMBL/GenBank/DDBJ databases">
        <title>Draft genome of the parasitic nematode Anyclostoma ceylanicum.</title>
        <authorList>
            <person name="Mitreva M."/>
        </authorList>
    </citation>
    <scope>NUCLEOTIDE SEQUENCE [LARGE SCALE GENOMIC DNA]</scope>
</reference>
<evidence type="ECO:0000259" key="5">
    <source>
        <dbReference type="PROSITE" id="PS51800"/>
    </source>
</evidence>
<protein>
    <recommendedName>
        <fullName evidence="5">CHHC U11-48K-type domain-containing protein</fullName>
    </recommendedName>
</protein>
<evidence type="ECO:0000256" key="4">
    <source>
        <dbReference type="SAM" id="MobiDB-lite"/>
    </source>
</evidence>
<dbReference type="InterPro" id="IPR022776">
    <property type="entry name" value="TRM13/UPF0224_CHHC_Znf_dom"/>
</dbReference>
<dbReference type="Proteomes" id="UP000054495">
    <property type="component" value="Unassembled WGS sequence"/>
</dbReference>
<accession>A0A0D6LV85</accession>
<dbReference type="AlphaFoldDB" id="A0A0D6LV85"/>
<keyword evidence="2" id="KW-0863">Zinc-finger</keyword>
<evidence type="ECO:0000313" key="7">
    <source>
        <dbReference type="Proteomes" id="UP000054495"/>
    </source>
</evidence>
<gene>
    <name evidence="6" type="ORF">ANCCEY_04940</name>
</gene>
<evidence type="ECO:0000256" key="3">
    <source>
        <dbReference type="ARBA" id="ARBA00022833"/>
    </source>
</evidence>
<evidence type="ECO:0000313" key="6">
    <source>
        <dbReference type="EMBL" id="EPB75965.1"/>
    </source>
</evidence>
<sequence length="146" mass="16432">MADPTTPLDGRVVICPYNLNHRVDPAVFADHLRVCRLRYCRQNGQKLKLVRTSYSLFICHVNSRHFVPDVELEFHEKQCEDPLYRQIVAELKTEPVPVKIPSSDSSDDGNESEGDTTSVSSGDTDYSTSKDELLRRILEGPDPAGD</sequence>
<dbReference type="Pfam" id="PF05253">
    <property type="entry name" value="zf-U11-48K"/>
    <property type="match status" value="1"/>
</dbReference>
<feature type="compositionally biased region" description="Basic and acidic residues" evidence="4">
    <location>
        <begin position="128"/>
        <end position="139"/>
    </location>
</feature>
<feature type="compositionally biased region" description="Polar residues" evidence="4">
    <location>
        <begin position="116"/>
        <end position="127"/>
    </location>
</feature>
<dbReference type="PROSITE" id="PS51800">
    <property type="entry name" value="ZF_CHHC_U11_48K"/>
    <property type="match status" value="1"/>
</dbReference>
<keyword evidence="7" id="KW-1185">Reference proteome</keyword>
<organism evidence="6 7">
    <name type="scientific">Ancylostoma ceylanicum</name>
    <dbReference type="NCBI Taxonomy" id="53326"/>
    <lineage>
        <taxon>Eukaryota</taxon>
        <taxon>Metazoa</taxon>
        <taxon>Ecdysozoa</taxon>
        <taxon>Nematoda</taxon>
        <taxon>Chromadorea</taxon>
        <taxon>Rhabditida</taxon>
        <taxon>Rhabditina</taxon>
        <taxon>Rhabditomorpha</taxon>
        <taxon>Strongyloidea</taxon>
        <taxon>Ancylostomatidae</taxon>
        <taxon>Ancylostomatinae</taxon>
        <taxon>Ancylostoma</taxon>
    </lineage>
</organism>
<feature type="domain" description="CHHC U11-48K-type" evidence="5">
    <location>
        <begin position="12"/>
        <end position="39"/>
    </location>
</feature>
<feature type="compositionally biased region" description="Acidic residues" evidence="4">
    <location>
        <begin position="105"/>
        <end position="114"/>
    </location>
</feature>
<dbReference type="EMBL" id="KE124880">
    <property type="protein sequence ID" value="EPB75965.1"/>
    <property type="molecule type" value="Genomic_DNA"/>
</dbReference>
<keyword evidence="3" id="KW-0862">Zinc</keyword>
<name>A0A0D6LV85_9BILA</name>
<feature type="region of interest" description="Disordered" evidence="4">
    <location>
        <begin position="95"/>
        <end position="146"/>
    </location>
</feature>
<dbReference type="GO" id="GO:0008270">
    <property type="term" value="F:zinc ion binding"/>
    <property type="evidence" value="ECO:0007669"/>
    <property type="project" value="UniProtKB-KW"/>
</dbReference>
<keyword evidence="1" id="KW-0479">Metal-binding</keyword>
<evidence type="ECO:0000256" key="2">
    <source>
        <dbReference type="ARBA" id="ARBA00022771"/>
    </source>
</evidence>
<proteinExistence type="predicted"/>